<dbReference type="PANTHER" id="PTHR43057">
    <property type="entry name" value="ARSENITE EFFLUX TRANSPORTER"/>
    <property type="match status" value="1"/>
</dbReference>
<dbReference type="GO" id="GO:0005886">
    <property type="term" value="C:plasma membrane"/>
    <property type="evidence" value="ECO:0007669"/>
    <property type="project" value="UniProtKB-SubCell"/>
</dbReference>
<dbReference type="Gene3D" id="1.20.1530.20">
    <property type="match status" value="1"/>
</dbReference>
<dbReference type="EMBL" id="CP009687">
    <property type="protein sequence ID" value="AKL96999.1"/>
    <property type="molecule type" value="Genomic_DNA"/>
</dbReference>
<keyword evidence="4" id="KW-1003">Cell membrane</keyword>
<evidence type="ECO:0000313" key="9">
    <source>
        <dbReference type="Proteomes" id="UP000035704"/>
    </source>
</evidence>
<proteinExistence type="inferred from homology"/>
<keyword evidence="9" id="KW-1185">Reference proteome</keyword>
<dbReference type="OrthoDB" id="3254016at2"/>
<evidence type="ECO:0000256" key="1">
    <source>
        <dbReference type="ARBA" id="ARBA00004651"/>
    </source>
</evidence>
<evidence type="ECO:0000256" key="2">
    <source>
        <dbReference type="ARBA" id="ARBA00010110"/>
    </source>
</evidence>
<dbReference type="STRING" id="84022.CACET_c35680"/>
<comment type="similarity">
    <text evidence="2">Belongs to the arsenical resistance-3 (ACR3) (TC 2.A.59) family.</text>
</comment>
<reference evidence="8 9" key="1">
    <citation type="submission" date="2014-10" db="EMBL/GenBank/DDBJ databases">
        <title>Genome sequence of Clostridium aceticum DSM 1496.</title>
        <authorList>
            <person name="Poehlein A."/>
            <person name="Schiel-Bengelsdorf B."/>
            <person name="Gottschalk G."/>
            <person name="Duerre P."/>
            <person name="Daniel R."/>
        </authorList>
    </citation>
    <scope>NUCLEOTIDE SEQUENCE [LARGE SCALE GENOMIC DNA]</scope>
    <source>
        <strain evidence="8 9">DSM 1496</strain>
    </source>
</reference>
<accession>A0A0D8I6F9</accession>
<evidence type="ECO:0000256" key="6">
    <source>
        <dbReference type="ARBA" id="ARBA00022989"/>
    </source>
</evidence>
<dbReference type="GO" id="GO:0015104">
    <property type="term" value="F:antimonite transmembrane transporter activity"/>
    <property type="evidence" value="ECO:0007669"/>
    <property type="project" value="TreeGrafter"/>
</dbReference>
<dbReference type="Proteomes" id="UP000035704">
    <property type="component" value="Chromosome"/>
</dbReference>
<dbReference type="InterPro" id="IPR038770">
    <property type="entry name" value="Na+/solute_symporter_sf"/>
</dbReference>
<dbReference type="PATRIC" id="fig|84022.5.peg.2214"/>
<keyword evidence="5" id="KW-0812">Transmembrane</keyword>
<evidence type="ECO:0000256" key="7">
    <source>
        <dbReference type="ARBA" id="ARBA00023136"/>
    </source>
</evidence>
<name>A0A0D8I6F9_9CLOT</name>
<keyword evidence="3" id="KW-0813">Transport</keyword>
<gene>
    <name evidence="8" type="primary">arsB2</name>
    <name evidence="8" type="ORF">CACET_c35680</name>
</gene>
<dbReference type="Pfam" id="PF01758">
    <property type="entry name" value="SBF"/>
    <property type="match status" value="1"/>
</dbReference>
<dbReference type="KEGG" id="cace:CACET_c35680"/>
<dbReference type="InterPro" id="IPR004706">
    <property type="entry name" value="Arsenical-R_Acr3"/>
</dbReference>
<keyword evidence="6" id="KW-1133">Transmembrane helix</keyword>
<evidence type="ECO:0000313" key="8">
    <source>
        <dbReference type="EMBL" id="AKL96999.1"/>
    </source>
</evidence>
<comment type="subcellular location">
    <subcellularLocation>
        <location evidence="1">Cell membrane</location>
        <topology evidence="1">Multi-pass membrane protein</topology>
    </subcellularLocation>
</comment>
<dbReference type="InterPro" id="IPR002657">
    <property type="entry name" value="BilAc:Na_symport/Acr3"/>
</dbReference>
<dbReference type="PANTHER" id="PTHR43057:SF1">
    <property type="entry name" value="ARSENICAL-RESISTANCE PROTEIN 3"/>
    <property type="match status" value="1"/>
</dbReference>
<sequence>MDFFERFQWLFMIIAMFIGLGLGQLGSIAGAAAYFITPFLIMMLFGIFLQTPVESLKEGFKSPKVLRLSLLINFVWTPLLAFGLSFLFFRNTPDVFIALIMDMVTPCTDWYLVFTGIAGGSIALSTSFLPWNLFMQFISIPVAIFLFAGTVVEIQPYIFLESFLRVLLLPFIIAILTRNIIYYIKGQSWFEQNILGKIGIFQSVFLMFAIMAMFASQGVILIENLSLVVRLIIPVTLFFIINFSIGQLIGRVFKLSYQEGASLIFTILARNAPLALTIAVATFPERPLIPLVLAVESLIELPMLFVFSQIMLLFYSKKWWWDLT</sequence>
<dbReference type="RefSeq" id="WP_044826307.1">
    <property type="nucleotide sequence ID" value="NZ_CP009687.1"/>
</dbReference>
<protein>
    <submittedName>
        <fullName evidence="8">Arsenite resistance protein ArsB</fullName>
    </submittedName>
</protein>
<keyword evidence="7" id="KW-0472">Membrane</keyword>
<dbReference type="GO" id="GO:0015105">
    <property type="term" value="F:arsenite transmembrane transporter activity"/>
    <property type="evidence" value="ECO:0007669"/>
    <property type="project" value="TreeGrafter"/>
</dbReference>
<organism evidence="8 9">
    <name type="scientific">Clostridium aceticum</name>
    <dbReference type="NCBI Taxonomy" id="84022"/>
    <lineage>
        <taxon>Bacteria</taxon>
        <taxon>Bacillati</taxon>
        <taxon>Bacillota</taxon>
        <taxon>Clostridia</taxon>
        <taxon>Eubacteriales</taxon>
        <taxon>Clostridiaceae</taxon>
        <taxon>Clostridium</taxon>
    </lineage>
</organism>
<evidence type="ECO:0000256" key="4">
    <source>
        <dbReference type="ARBA" id="ARBA00022475"/>
    </source>
</evidence>
<dbReference type="GO" id="GO:0015297">
    <property type="term" value="F:antiporter activity"/>
    <property type="evidence" value="ECO:0007669"/>
    <property type="project" value="InterPro"/>
</dbReference>
<evidence type="ECO:0000256" key="3">
    <source>
        <dbReference type="ARBA" id="ARBA00022448"/>
    </source>
</evidence>
<evidence type="ECO:0000256" key="5">
    <source>
        <dbReference type="ARBA" id="ARBA00022692"/>
    </source>
</evidence>
<dbReference type="AlphaFoldDB" id="A0A0D8I6F9"/>